<dbReference type="PROSITE" id="PS51184">
    <property type="entry name" value="JMJC"/>
    <property type="match status" value="1"/>
</dbReference>
<comment type="cofactor">
    <cofactor evidence="1">
        <name>Fe(2+)</name>
        <dbReference type="ChEBI" id="CHEBI:29033"/>
    </cofactor>
</comment>
<dbReference type="Gene3D" id="2.60.120.650">
    <property type="entry name" value="Cupin"/>
    <property type="match status" value="1"/>
</dbReference>
<evidence type="ECO:0000313" key="6">
    <source>
        <dbReference type="Proteomes" id="UP000030013"/>
    </source>
</evidence>
<dbReference type="eggNOG" id="COG2850">
    <property type="taxonomic scope" value="Bacteria"/>
</dbReference>
<evidence type="ECO:0000256" key="3">
    <source>
        <dbReference type="ARBA" id="ARBA00023004"/>
    </source>
</evidence>
<keyword evidence="3" id="KW-0408">Iron</keyword>
<organism evidence="5 6">
    <name type="scientific">Knoellia aerolata DSM 18566</name>
    <dbReference type="NCBI Taxonomy" id="1385519"/>
    <lineage>
        <taxon>Bacteria</taxon>
        <taxon>Bacillati</taxon>
        <taxon>Actinomycetota</taxon>
        <taxon>Actinomycetes</taxon>
        <taxon>Micrococcales</taxon>
        <taxon>Intrasporangiaceae</taxon>
        <taxon>Knoellia</taxon>
    </lineage>
</organism>
<comment type="caution">
    <text evidence="5">The sequence shown here is derived from an EMBL/GenBank/DDBJ whole genome shotgun (WGS) entry which is preliminary data.</text>
</comment>
<dbReference type="AlphaFoldDB" id="A0A0A0JZZ8"/>
<dbReference type="EMBL" id="AVPL01000006">
    <property type="protein sequence ID" value="KGN42334.1"/>
    <property type="molecule type" value="Genomic_DNA"/>
</dbReference>
<dbReference type="Proteomes" id="UP000030013">
    <property type="component" value="Unassembled WGS sequence"/>
</dbReference>
<accession>A0A0A0JZZ8</accession>
<reference evidence="5 6" key="1">
    <citation type="submission" date="2013-08" db="EMBL/GenBank/DDBJ databases">
        <title>The genome sequence of Knoellia aerolata.</title>
        <authorList>
            <person name="Zhu W."/>
            <person name="Wang G."/>
        </authorList>
    </citation>
    <scope>NUCLEOTIDE SEQUENCE [LARGE SCALE GENOMIC DNA]</scope>
    <source>
        <strain evidence="5 6">DSM 18566</strain>
    </source>
</reference>
<dbReference type="PANTHER" id="PTHR13096:SF9">
    <property type="entry name" value="BIFUNCTIONAL LYSINE-SPECIFIC DEMETHYLASE AND HISTIDYL-HYDROXYLASE"/>
    <property type="match status" value="1"/>
</dbReference>
<dbReference type="GO" id="GO:0046872">
    <property type="term" value="F:metal ion binding"/>
    <property type="evidence" value="ECO:0007669"/>
    <property type="project" value="UniProtKB-KW"/>
</dbReference>
<dbReference type="GO" id="GO:0051864">
    <property type="term" value="F:histone H3K36 demethylase activity"/>
    <property type="evidence" value="ECO:0007669"/>
    <property type="project" value="TreeGrafter"/>
</dbReference>
<protein>
    <recommendedName>
        <fullName evidence="4">JmjC domain-containing protein</fullName>
    </recommendedName>
</protein>
<dbReference type="InterPro" id="IPR003347">
    <property type="entry name" value="JmjC_dom"/>
</dbReference>
<evidence type="ECO:0000313" key="5">
    <source>
        <dbReference type="EMBL" id="KGN42334.1"/>
    </source>
</evidence>
<name>A0A0A0JZZ8_9MICO</name>
<keyword evidence="2" id="KW-0479">Metal-binding</keyword>
<dbReference type="SMART" id="SM00558">
    <property type="entry name" value="JmjC"/>
    <property type="match status" value="1"/>
</dbReference>
<dbReference type="PANTHER" id="PTHR13096">
    <property type="entry name" value="MINA53 MYC INDUCED NUCLEAR ANTIGEN"/>
    <property type="match status" value="1"/>
</dbReference>
<sequence length="420" mass="45353">MTDSSVDPRPEAGAPVAGPSALARLVGMPPADFAADVWSRAPLLTRAADLPRDFADLFGTAAVDELVARRGLRTPFARMARDGATLADRTFTLGGGVGATIGDQLSEDRVLRELATGATLVLQALHRTWSPVQQFSADLANDLGHPVQVNAYVTPPQSQGFSDHYDVHDVFVLQVTGEKRWRIRPPVLEAPLRDQPWEQRRDEVARAAETEPLIEATLSPGDCLYLPRGWLHSATALGGTSIHLTVGVHTWTRRHLVDALLSRVGARLAGDVEARRSLPLAVGRSGSSTIEADDDVRLVRELVEKALRDVGADEVTESLRSAVRGAQRAEPLGVLAQTRQADDETSPWRLRGGLAAHWDDGEGEDAVLVSRVGTLVVGPLEREAVAEVLDGIRDPSELDHELRRRLALAGLIVPADVREA</sequence>
<gene>
    <name evidence="5" type="ORF">N801_00760</name>
</gene>
<proteinExistence type="predicted"/>
<feature type="domain" description="JmjC" evidence="4">
    <location>
        <begin position="117"/>
        <end position="265"/>
    </location>
</feature>
<dbReference type="SUPFAM" id="SSF51197">
    <property type="entry name" value="Clavaminate synthase-like"/>
    <property type="match status" value="1"/>
</dbReference>
<keyword evidence="6" id="KW-1185">Reference proteome</keyword>
<dbReference type="Pfam" id="PF08007">
    <property type="entry name" value="JmjC_2"/>
    <property type="match status" value="1"/>
</dbReference>
<evidence type="ECO:0000259" key="4">
    <source>
        <dbReference type="PROSITE" id="PS51184"/>
    </source>
</evidence>
<dbReference type="STRING" id="1385519.N801_00760"/>
<evidence type="ECO:0000256" key="2">
    <source>
        <dbReference type="ARBA" id="ARBA00022723"/>
    </source>
</evidence>
<evidence type="ECO:0000256" key="1">
    <source>
        <dbReference type="ARBA" id="ARBA00001954"/>
    </source>
</evidence>
<dbReference type="GO" id="GO:0032453">
    <property type="term" value="F:histone H3K4 demethylase activity"/>
    <property type="evidence" value="ECO:0007669"/>
    <property type="project" value="TreeGrafter"/>
</dbReference>
<dbReference type="InterPro" id="IPR039994">
    <property type="entry name" value="NO66-like"/>
</dbReference>